<dbReference type="GO" id="GO:0004869">
    <property type="term" value="F:cysteine-type endopeptidase inhibitor activity"/>
    <property type="evidence" value="ECO:0007669"/>
    <property type="project" value="InterPro"/>
</dbReference>
<dbReference type="Proteomes" id="UP001279410">
    <property type="component" value="Unassembled WGS sequence"/>
</dbReference>
<keyword evidence="2" id="KW-0732">Signal</keyword>
<reference evidence="4" key="1">
    <citation type="submission" date="2022-08" db="EMBL/GenBank/DDBJ databases">
        <title>Genome sequencing of akame (Lates japonicus).</title>
        <authorList>
            <person name="Hashiguchi Y."/>
            <person name="Takahashi H."/>
        </authorList>
    </citation>
    <scope>NUCLEOTIDE SEQUENCE</scope>
    <source>
        <strain evidence="4">Kochi</strain>
    </source>
</reference>
<dbReference type="GO" id="GO:0031982">
    <property type="term" value="C:vesicle"/>
    <property type="evidence" value="ECO:0007669"/>
    <property type="project" value="TreeGrafter"/>
</dbReference>
<dbReference type="InterPro" id="IPR000010">
    <property type="entry name" value="Cystatin_dom"/>
</dbReference>
<feature type="signal peptide" evidence="2">
    <location>
        <begin position="1"/>
        <end position="19"/>
    </location>
</feature>
<dbReference type="Pfam" id="PF00031">
    <property type="entry name" value="Cystatin"/>
    <property type="match status" value="1"/>
</dbReference>
<dbReference type="EMBL" id="BRZM01000021">
    <property type="protein sequence ID" value="GLD55127.1"/>
    <property type="molecule type" value="Genomic_DNA"/>
</dbReference>
<name>A0AAD3R426_LATJO</name>
<organism evidence="4 5">
    <name type="scientific">Lates japonicus</name>
    <name type="common">Japanese lates</name>
    <dbReference type="NCBI Taxonomy" id="270547"/>
    <lineage>
        <taxon>Eukaryota</taxon>
        <taxon>Metazoa</taxon>
        <taxon>Chordata</taxon>
        <taxon>Craniata</taxon>
        <taxon>Vertebrata</taxon>
        <taxon>Euteleostomi</taxon>
        <taxon>Actinopterygii</taxon>
        <taxon>Neopterygii</taxon>
        <taxon>Teleostei</taxon>
        <taxon>Neoteleostei</taxon>
        <taxon>Acanthomorphata</taxon>
        <taxon>Carangaria</taxon>
        <taxon>Carangaria incertae sedis</taxon>
        <taxon>Centropomidae</taxon>
        <taxon>Lates</taxon>
    </lineage>
</organism>
<feature type="domain" description="Cystatin" evidence="3">
    <location>
        <begin position="33"/>
        <end position="139"/>
    </location>
</feature>
<sequence length="145" mass="15954">MSLPLSVLICLSVVQLCLGDQPVKEVITTRNVPLLGGWSDRNPESAEIQNAAEHAVKAYNTDSSGKRLFRLVSITSAKSQVTNVINIKIDTVLGKTKCLKSENHALNSCSLAKKKLKCHFVVAFDPSNNTYDVKKHKCMKIKETV</sequence>
<evidence type="ECO:0000259" key="3">
    <source>
        <dbReference type="SMART" id="SM00043"/>
    </source>
</evidence>
<accession>A0AAD3R426</accession>
<comment type="caution">
    <text evidence="4">The sequence shown here is derived from an EMBL/GenBank/DDBJ whole genome shotgun (WGS) entry which is preliminary data.</text>
</comment>
<dbReference type="InterPro" id="IPR046350">
    <property type="entry name" value="Cystatin_sf"/>
</dbReference>
<keyword evidence="5" id="KW-1185">Reference proteome</keyword>
<dbReference type="SMART" id="SM00043">
    <property type="entry name" value="CY"/>
    <property type="match status" value="1"/>
</dbReference>
<dbReference type="GO" id="GO:0005737">
    <property type="term" value="C:cytoplasm"/>
    <property type="evidence" value="ECO:0007669"/>
    <property type="project" value="TreeGrafter"/>
</dbReference>
<evidence type="ECO:0000256" key="2">
    <source>
        <dbReference type="SAM" id="SignalP"/>
    </source>
</evidence>
<evidence type="ECO:0000256" key="1">
    <source>
        <dbReference type="ARBA" id="ARBA00009403"/>
    </source>
</evidence>
<dbReference type="AlphaFoldDB" id="A0AAD3R426"/>
<comment type="similarity">
    <text evidence="1">Belongs to the cystatin family.</text>
</comment>
<evidence type="ECO:0000313" key="4">
    <source>
        <dbReference type="EMBL" id="GLD55127.1"/>
    </source>
</evidence>
<dbReference type="PANTHER" id="PTHR46186:SF13">
    <property type="entry name" value="SI:BUSM1-57F23.1"/>
    <property type="match status" value="1"/>
</dbReference>
<evidence type="ECO:0000313" key="5">
    <source>
        <dbReference type="Proteomes" id="UP001279410"/>
    </source>
</evidence>
<proteinExistence type="inferred from homology"/>
<dbReference type="Gene3D" id="3.10.450.10">
    <property type="match status" value="1"/>
</dbReference>
<dbReference type="SUPFAM" id="SSF54403">
    <property type="entry name" value="Cystatin/monellin"/>
    <property type="match status" value="1"/>
</dbReference>
<dbReference type="CDD" id="cd00042">
    <property type="entry name" value="CY"/>
    <property type="match status" value="1"/>
</dbReference>
<gene>
    <name evidence="4" type="ORF">AKAME5_000765500</name>
</gene>
<protein>
    <submittedName>
        <fullName evidence="4">Cystatin-M-like protein</fullName>
    </submittedName>
</protein>
<dbReference type="PANTHER" id="PTHR46186">
    <property type="entry name" value="CYSTATIN"/>
    <property type="match status" value="1"/>
</dbReference>
<dbReference type="GO" id="GO:0005615">
    <property type="term" value="C:extracellular space"/>
    <property type="evidence" value="ECO:0007669"/>
    <property type="project" value="TreeGrafter"/>
</dbReference>
<feature type="chain" id="PRO_5042202790" evidence="2">
    <location>
        <begin position="20"/>
        <end position="145"/>
    </location>
</feature>